<dbReference type="AlphaFoldDB" id="A0A9R1VVP1"/>
<comment type="caution">
    <text evidence="1">The sequence shown here is derived from an EMBL/GenBank/DDBJ whole genome shotgun (WGS) entry which is preliminary data.</text>
</comment>
<dbReference type="Proteomes" id="UP000235145">
    <property type="component" value="Unassembled WGS sequence"/>
</dbReference>
<dbReference type="EMBL" id="NBSK02000004">
    <property type="protein sequence ID" value="KAJ0211812.1"/>
    <property type="molecule type" value="Genomic_DNA"/>
</dbReference>
<dbReference type="InterPro" id="IPR011009">
    <property type="entry name" value="Kinase-like_dom_sf"/>
</dbReference>
<dbReference type="PANTHER" id="PTHR47829:SF1">
    <property type="entry name" value="HAD FAMILY PHOSPHATASE"/>
    <property type="match status" value="1"/>
</dbReference>
<dbReference type="PANTHER" id="PTHR47829">
    <property type="entry name" value="HYDROLASE, PUTATIVE (AFU_ORTHOLOGUE AFUA_1G12880)-RELATED"/>
    <property type="match status" value="1"/>
</dbReference>
<dbReference type="SUPFAM" id="SSF56112">
    <property type="entry name" value="Protein kinase-like (PK-like)"/>
    <property type="match status" value="1"/>
</dbReference>
<sequence>MTHNLSVRFPSVDIFKEYQNAAMAGITPNRRRALYDATAKALTSLHSTDVDAIGLEYYGQSSTLLLLVKENLKETLKCCNLLAGCDRVIGILDWELSTLGNQMCDVAYIYMGKPWPLVGWKFYIAFSFFRGPSILAGIMNSIPRKRIRWKEHDDQGFED</sequence>
<dbReference type="InterPro" id="IPR052898">
    <property type="entry name" value="ACAD10-like"/>
</dbReference>
<evidence type="ECO:0000313" key="2">
    <source>
        <dbReference type="Proteomes" id="UP000235145"/>
    </source>
</evidence>
<accession>A0A9R1VVP1</accession>
<name>A0A9R1VVP1_LACSA</name>
<keyword evidence="2" id="KW-1185">Reference proteome</keyword>
<evidence type="ECO:0000313" key="1">
    <source>
        <dbReference type="EMBL" id="KAJ0211812.1"/>
    </source>
</evidence>
<dbReference type="Gene3D" id="3.90.1200.10">
    <property type="match status" value="2"/>
</dbReference>
<organism evidence="1 2">
    <name type="scientific">Lactuca sativa</name>
    <name type="common">Garden lettuce</name>
    <dbReference type="NCBI Taxonomy" id="4236"/>
    <lineage>
        <taxon>Eukaryota</taxon>
        <taxon>Viridiplantae</taxon>
        <taxon>Streptophyta</taxon>
        <taxon>Embryophyta</taxon>
        <taxon>Tracheophyta</taxon>
        <taxon>Spermatophyta</taxon>
        <taxon>Magnoliopsida</taxon>
        <taxon>eudicotyledons</taxon>
        <taxon>Gunneridae</taxon>
        <taxon>Pentapetalae</taxon>
        <taxon>asterids</taxon>
        <taxon>campanulids</taxon>
        <taxon>Asterales</taxon>
        <taxon>Asteraceae</taxon>
        <taxon>Cichorioideae</taxon>
        <taxon>Cichorieae</taxon>
        <taxon>Lactucinae</taxon>
        <taxon>Lactuca</taxon>
    </lineage>
</organism>
<gene>
    <name evidence="1" type="ORF">LSAT_V11C400170870</name>
</gene>
<protein>
    <submittedName>
        <fullName evidence="1">Uncharacterized protein</fullName>
    </submittedName>
</protein>
<proteinExistence type="predicted"/>
<reference evidence="1 2" key="1">
    <citation type="journal article" date="2017" name="Nat. Commun.">
        <title>Genome assembly with in vitro proximity ligation data and whole-genome triplication in lettuce.</title>
        <authorList>
            <person name="Reyes-Chin-Wo S."/>
            <person name="Wang Z."/>
            <person name="Yang X."/>
            <person name="Kozik A."/>
            <person name="Arikit S."/>
            <person name="Song C."/>
            <person name="Xia L."/>
            <person name="Froenicke L."/>
            <person name="Lavelle D.O."/>
            <person name="Truco M.J."/>
            <person name="Xia R."/>
            <person name="Zhu S."/>
            <person name="Xu C."/>
            <person name="Xu H."/>
            <person name="Xu X."/>
            <person name="Cox K."/>
            <person name="Korf I."/>
            <person name="Meyers B.C."/>
            <person name="Michelmore R.W."/>
        </authorList>
    </citation>
    <scope>NUCLEOTIDE SEQUENCE [LARGE SCALE GENOMIC DNA]</scope>
    <source>
        <strain evidence="2">cv. Salinas</strain>
        <tissue evidence="1">Seedlings</tissue>
    </source>
</reference>